<organism evidence="2 3">
    <name type="scientific">Gymnopilus dilepis</name>
    <dbReference type="NCBI Taxonomy" id="231916"/>
    <lineage>
        <taxon>Eukaryota</taxon>
        <taxon>Fungi</taxon>
        <taxon>Dikarya</taxon>
        <taxon>Basidiomycota</taxon>
        <taxon>Agaricomycotina</taxon>
        <taxon>Agaricomycetes</taxon>
        <taxon>Agaricomycetidae</taxon>
        <taxon>Agaricales</taxon>
        <taxon>Agaricineae</taxon>
        <taxon>Hymenogastraceae</taxon>
        <taxon>Gymnopilus</taxon>
    </lineage>
</organism>
<gene>
    <name evidence="2" type="ORF">CVT26_006700</name>
</gene>
<dbReference type="AlphaFoldDB" id="A0A409WQB9"/>
<accession>A0A409WQB9</accession>
<keyword evidence="3" id="KW-1185">Reference proteome</keyword>
<evidence type="ECO:0000256" key="1">
    <source>
        <dbReference type="SAM" id="MobiDB-lite"/>
    </source>
</evidence>
<protein>
    <submittedName>
        <fullName evidence="2">Uncharacterized protein</fullName>
    </submittedName>
</protein>
<dbReference type="Proteomes" id="UP000284706">
    <property type="component" value="Unassembled WGS sequence"/>
</dbReference>
<sequence>MVDGGGVTSGKRNAFIPETRSVPLVSSPPPPSPSFLSLLSSPSLWLGREPLPSSEGTGPAFVVGWGCNARGDPSRGRPGMVRENALERVRTLGVLSPPTPCISPLPVPPSLQSRAGGLSAPPWSIDSSWGGTRACGARKHEREGWRPLSCPGRSTPTDHPPS</sequence>
<feature type="region of interest" description="Disordered" evidence="1">
    <location>
        <begin position="105"/>
        <end position="162"/>
    </location>
</feature>
<name>A0A409WQB9_9AGAR</name>
<feature type="region of interest" description="Disordered" evidence="1">
    <location>
        <begin position="1"/>
        <end position="33"/>
    </location>
</feature>
<reference evidence="2 3" key="1">
    <citation type="journal article" date="2018" name="Evol. Lett.">
        <title>Horizontal gene cluster transfer increased hallucinogenic mushroom diversity.</title>
        <authorList>
            <person name="Reynolds H.T."/>
            <person name="Vijayakumar V."/>
            <person name="Gluck-Thaler E."/>
            <person name="Korotkin H.B."/>
            <person name="Matheny P.B."/>
            <person name="Slot J.C."/>
        </authorList>
    </citation>
    <scope>NUCLEOTIDE SEQUENCE [LARGE SCALE GENOMIC DNA]</scope>
    <source>
        <strain evidence="2 3">SRW20</strain>
    </source>
</reference>
<proteinExistence type="predicted"/>
<feature type="compositionally biased region" description="Polar residues" evidence="1">
    <location>
        <begin position="152"/>
        <end position="162"/>
    </location>
</feature>
<comment type="caution">
    <text evidence="2">The sequence shown here is derived from an EMBL/GenBank/DDBJ whole genome shotgun (WGS) entry which is preliminary data.</text>
</comment>
<dbReference type="EMBL" id="NHYE01004932">
    <property type="protein sequence ID" value="PPQ80697.1"/>
    <property type="molecule type" value="Genomic_DNA"/>
</dbReference>
<dbReference type="InParanoid" id="A0A409WQB9"/>
<evidence type="ECO:0000313" key="3">
    <source>
        <dbReference type="Proteomes" id="UP000284706"/>
    </source>
</evidence>
<evidence type="ECO:0000313" key="2">
    <source>
        <dbReference type="EMBL" id="PPQ80697.1"/>
    </source>
</evidence>